<dbReference type="InterPro" id="IPR016193">
    <property type="entry name" value="Cytidine_deaminase-like"/>
</dbReference>
<dbReference type="NCBIfam" id="TIGR00326">
    <property type="entry name" value="eubact_ribD"/>
    <property type="match status" value="1"/>
</dbReference>
<dbReference type="Pfam" id="PF00383">
    <property type="entry name" value="dCMP_cyt_deam_1"/>
    <property type="match status" value="1"/>
</dbReference>
<keyword evidence="4" id="KW-0686">Riboflavin biosynthesis</keyword>
<dbReference type="PROSITE" id="PS51747">
    <property type="entry name" value="CYT_DCMP_DEAMINASES_2"/>
    <property type="match status" value="1"/>
</dbReference>
<comment type="pathway">
    <text evidence="3">Cofactor biosynthesis; riboflavin biosynthesis; 5-amino-6-(D-ribitylamino)uracil from GTP: step 3/4.</text>
</comment>
<dbReference type="EMBL" id="UOFP01000303">
    <property type="protein sequence ID" value="VAW90006.1"/>
    <property type="molecule type" value="Genomic_DNA"/>
</dbReference>
<dbReference type="InterPro" id="IPR024072">
    <property type="entry name" value="DHFR-like_dom_sf"/>
</dbReference>
<dbReference type="InterPro" id="IPR002125">
    <property type="entry name" value="CMP_dCMP_dom"/>
</dbReference>
<dbReference type="GO" id="GO:0009231">
    <property type="term" value="P:riboflavin biosynthetic process"/>
    <property type="evidence" value="ECO:0007669"/>
    <property type="project" value="UniProtKB-UniPathway"/>
</dbReference>
<dbReference type="EC" id="3.5.4.26" evidence="12"/>
<evidence type="ECO:0000256" key="5">
    <source>
        <dbReference type="ARBA" id="ARBA00022723"/>
    </source>
</evidence>
<dbReference type="EC" id="1.1.1.193" evidence="12"/>
<evidence type="ECO:0000256" key="2">
    <source>
        <dbReference type="ARBA" id="ARBA00004882"/>
    </source>
</evidence>
<organism evidence="12">
    <name type="scientific">hydrothermal vent metagenome</name>
    <dbReference type="NCBI Taxonomy" id="652676"/>
    <lineage>
        <taxon>unclassified sequences</taxon>
        <taxon>metagenomes</taxon>
        <taxon>ecological metagenomes</taxon>
    </lineage>
</organism>
<evidence type="ECO:0000256" key="3">
    <source>
        <dbReference type="ARBA" id="ARBA00004910"/>
    </source>
</evidence>
<dbReference type="PIRSF" id="PIRSF006769">
    <property type="entry name" value="RibD"/>
    <property type="match status" value="1"/>
</dbReference>
<reference evidence="12" key="1">
    <citation type="submission" date="2018-06" db="EMBL/GenBank/DDBJ databases">
        <authorList>
            <person name="Zhirakovskaya E."/>
        </authorList>
    </citation>
    <scope>NUCLEOTIDE SEQUENCE</scope>
</reference>
<evidence type="ECO:0000259" key="11">
    <source>
        <dbReference type="PROSITE" id="PS51747"/>
    </source>
</evidence>
<accession>A0A3B1AB09</accession>
<comment type="cofactor">
    <cofactor evidence="1">
        <name>Zn(2+)</name>
        <dbReference type="ChEBI" id="CHEBI:29105"/>
    </cofactor>
</comment>
<dbReference type="GO" id="GO:0008270">
    <property type="term" value="F:zinc ion binding"/>
    <property type="evidence" value="ECO:0007669"/>
    <property type="project" value="InterPro"/>
</dbReference>
<evidence type="ECO:0000256" key="8">
    <source>
        <dbReference type="ARBA" id="ARBA00022857"/>
    </source>
</evidence>
<evidence type="ECO:0000256" key="9">
    <source>
        <dbReference type="ARBA" id="ARBA00023002"/>
    </source>
</evidence>
<dbReference type="InterPro" id="IPR016192">
    <property type="entry name" value="APOBEC/CMP_deaminase_Zn-bd"/>
</dbReference>
<name>A0A3B1AB09_9ZZZZ</name>
<dbReference type="SUPFAM" id="SSF53927">
    <property type="entry name" value="Cytidine deaminase-like"/>
    <property type="match status" value="1"/>
</dbReference>
<gene>
    <name evidence="12" type="ORF">MNBD_GAMMA18-1526</name>
</gene>
<proteinExistence type="predicted"/>
<evidence type="ECO:0000256" key="1">
    <source>
        <dbReference type="ARBA" id="ARBA00001947"/>
    </source>
</evidence>
<dbReference type="InterPro" id="IPR050765">
    <property type="entry name" value="Riboflavin_Biosynth_HTPR"/>
</dbReference>
<evidence type="ECO:0000256" key="7">
    <source>
        <dbReference type="ARBA" id="ARBA00022833"/>
    </source>
</evidence>
<dbReference type="Gene3D" id="3.40.430.10">
    <property type="entry name" value="Dihydrofolate Reductase, subunit A"/>
    <property type="match status" value="1"/>
</dbReference>
<keyword evidence="9 12" id="KW-0560">Oxidoreductase</keyword>
<dbReference type="PANTHER" id="PTHR38011:SF7">
    <property type="entry name" value="2,5-DIAMINO-6-RIBOSYLAMINO-4(3H)-PYRIMIDINONE 5'-PHOSPHATE REDUCTASE"/>
    <property type="match status" value="1"/>
</dbReference>
<keyword evidence="7" id="KW-0862">Zinc</keyword>
<keyword evidence="5" id="KW-0479">Metal-binding</keyword>
<dbReference type="Gene3D" id="3.40.140.10">
    <property type="entry name" value="Cytidine Deaminase, domain 2"/>
    <property type="match status" value="1"/>
</dbReference>
<evidence type="ECO:0000256" key="4">
    <source>
        <dbReference type="ARBA" id="ARBA00022619"/>
    </source>
</evidence>
<evidence type="ECO:0000313" key="12">
    <source>
        <dbReference type="EMBL" id="VAW90006.1"/>
    </source>
</evidence>
<dbReference type="AlphaFoldDB" id="A0A3B1AB09"/>
<keyword evidence="6 12" id="KW-0378">Hydrolase</keyword>
<dbReference type="GO" id="GO:0008835">
    <property type="term" value="F:diaminohydroxyphosphoribosylaminopyrimidine deaminase activity"/>
    <property type="evidence" value="ECO:0007669"/>
    <property type="project" value="UniProtKB-EC"/>
</dbReference>
<dbReference type="FunFam" id="3.40.140.10:FF:000025">
    <property type="entry name" value="Riboflavin biosynthesis protein RibD"/>
    <property type="match status" value="1"/>
</dbReference>
<dbReference type="UniPathway" id="UPA00275">
    <property type="reaction ID" value="UER00401"/>
</dbReference>
<dbReference type="GO" id="GO:0008703">
    <property type="term" value="F:5-amino-6-(5-phosphoribosylamino)uracil reductase activity"/>
    <property type="evidence" value="ECO:0007669"/>
    <property type="project" value="UniProtKB-EC"/>
</dbReference>
<evidence type="ECO:0000256" key="6">
    <source>
        <dbReference type="ARBA" id="ARBA00022801"/>
    </source>
</evidence>
<dbReference type="SUPFAM" id="SSF53597">
    <property type="entry name" value="Dihydrofolate reductase-like"/>
    <property type="match status" value="1"/>
</dbReference>
<dbReference type="PROSITE" id="PS00903">
    <property type="entry name" value="CYT_DCMP_DEAMINASES_1"/>
    <property type="match status" value="1"/>
</dbReference>
<dbReference type="InterPro" id="IPR004794">
    <property type="entry name" value="Eubact_RibD"/>
</dbReference>
<keyword evidence="10" id="KW-0511">Multifunctional enzyme</keyword>
<protein>
    <submittedName>
        <fullName evidence="12">Diaminohydroxyphosphoribosylaminopyrimidine deaminase / 5-amino-6-(5-phosphoribosylamino)uracil reductase</fullName>
        <ecNumber evidence="12">1.1.1.193</ecNumber>
        <ecNumber evidence="12">3.5.4.26</ecNumber>
    </submittedName>
</protein>
<comment type="pathway">
    <text evidence="2">Cofactor biosynthesis; riboflavin biosynthesis; 5-amino-6-(D-ribitylamino)uracil from GTP: step 2/4.</text>
</comment>
<dbReference type="InterPro" id="IPR011549">
    <property type="entry name" value="RibD_C"/>
</dbReference>
<dbReference type="NCBIfam" id="TIGR00227">
    <property type="entry name" value="ribD_Cterm"/>
    <property type="match status" value="1"/>
</dbReference>
<feature type="domain" description="CMP/dCMP-type deaminase" evidence="11">
    <location>
        <begin position="1"/>
        <end position="117"/>
    </location>
</feature>
<dbReference type="PANTHER" id="PTHR38011">
    <property type="entry name" value="DIHYDROFOLATE REDUCTASE FAMILY PROTEIN (AFU_ORTHOLOGUE AFUA_8G06820)"/>
    <property type="match status" value="1"/>
</dbReference>
<evidence type="ECO:0000256" key="10">
    <source>
        <dbReference type="ARBA" id="ARBA00023268"/>
    </source>
</evidence>
<dbReference type="InterPro" id="IPR002734">
    <property type="entry name" value="RibDG_C"/>
</dbReference>
<keyword evidence="8" id="KW-0521">NADP</keyword>
<dbReference type="GO" id="GO:0050661">
    <property type="term" value="F:NADP binding"/>
    <property type="evidence" value="ECO:0007669"/>
    <property type="project" value="InterPro"/>
</dbReference>
<dbReference type="CDD" id="cd01284">
    <property type="entry name" value="Riboflavin_deaminase-reductase"/>
    <property type="match status" value="1"/>
</dbReference>
<dbReference type="Pfam" id="PF01872">
    <property type="entry name" value="RibD_C"/>
    <property type="match status" value="1"/>
</dbReference>
<sequence>MGRAMQLARSSLYSPHPNPRVGCVITQQSEIIGEGWHAYPGGPHAEVDALSKASRSSRGATAYVTLEPCSHHGRTPPCVDALLDAGIARVVVAMQDPNPLVSGQGIQELIDAGVEVSVGVLADEAEKLNRGFIKRMRHGRPYVRAKLAMSLDGRTAMSSGESQWITGTAARADVQRLRASSSAILSGIGTVLADDPSLTVRAKESNLEIAPAQIGQPLRVVVDSRLRMPPSAKLLQQAGDTLIFSSHHHAKKIAELNAAGAEVVVLGGEQPALDAVLEALAARAVNEVLVEAGSVLNGALLAQGLIDEIVIYMAPCLMGDGAKGLFHLPELRAMVDKVALEISDIRAVGNDWRITVRPL</sequence>